<sequence>MNTTFIRSACTFLLGGALLSGCVASKKYDDLLSQKMNLEREKAECDNSLAKLQADKKNLDELYAELTKNNNKLVADSIQTGIILRKTKQLYNDLNNTYDRLNKNHEKLLANSASETTKLSGDLARREAEMKALDASLNKSKGQIDQLSTDLKAREEKLKELQRILDEKDKAVANLKNKVNNALLGFNSKDLTVNVKNGKVYVSLSEQLLFKSGSTKVDKKGEDALQKLAKALKDQDEVNVVVEGHTDDVPISKASGGIKDNWDLSVLRATEITRILADAGFPGARITPSGRADNVPLEASKSADARQKNRRTEIILTPKLNELFQILETN</sequence>
<gene>
    <name evidence="4" type="ORF">I5M27_17800</name>
</gene>
<dbReference type="InterPro" id="IPR036737">
    <property type="entry name" value="OmpA-like_sf"/>
</dbReference>
<dbReference type="InterPro" id="IPR050330">
    <property type="entry name" value="Bact_OuterMem_StrucFunc"/>
</dbReference>
<keyword evidence="1" id="KW-0472">Membrane</keyword>
<keyword evidence="5" id="KW-1185">Reference proteome</keyword>
<evidence type="ECO:0000259" key="3">
    <source>
        <dbReference type="PROSITE" id="PS51123"/>
    </source>
</evidence>
<dbReference type="SUPFAM" id="SSF103088">
    <property type="entry name" value="OmpA-like"/>
    <property type="match status" value="1"/>
</dbReference>
<proteinExistence type="predicted"/>
<evidence type="ECO:0000256" key="1">
    <source>
        <dbReference type="PROSITE-ProRule" id="PRU00473"/>
    </source>
</evidence>
<dbReference type="EMBL" id="JAEHFX010000012">
    <property type="protein sequence ID" value="MBK0404850.1"/>
    <property type="molecule type" value="Genomic_DNA"/>
</dbReference>
<evidence type="ECO:0000313" key="5">
    <source>
        <dbReference type="Proteomes" id="UP000644147"/>
    </source>
</evidence>
<dbReference type="Proteomes" id="UP000644147">
    <property type="component" value="Unassembled WGS sequence"/>
</dbReference>
<organism evidence="4 5">
    <name type="scientific">Adhaeribacter terrigena</name>
    <dbReference type="NCBI Taxonomy" id="2793070"/>
    <lineage>
        <taxon>Bacteria</taxon>
        <taxon>Pseudomonadati</taxon>
        <taxon>Bacteroidota</taxon>
        <taxon>Cytophagia</taxon>
        <taxon>Cytophagales</taxon>
        <taxon>Hymenobacteraceae</taxon>
        <taxon>Adhaeribacter</taxon>
    </lineage>
</organism>
<dbReference type="PANTHER" id="PTHR30329:SF21">
    <property type="entry name" value="LIPOPROTEIN YIAD-RELATED"/>
    <property type="match status" value="1"/>
</dbReference>
<dbReference type="InterPro" id="IPR006665">
    <property type="entry name" value="OmpA-like"/>
</dbReference>
<name>A0ABS1C674_9BACT</name>
<accession>A0ABS1C674</accession>
<reference evidence="4 5" key="1">
    <citation type="submission" date="2020-12" db="EMBL/GenBank/DDBJ databases">
        <title>Bacterial novel species Adhaeribacter sp. BT258 isolated from soil.</title>
        <authorList>
            <person name="Jung H.-Y."/>
        </authorList>
    </citation>
    <scope>NUCLEOTIDE SEQUENCE [LARGE SCALE GENOMIC DNA]</scope>
    <source>
        <strain evidence="4 5">BT258</strain>
    </source>
</reference>
<dbReference type="Gene3D" id="3.30.1330.60">
    <property type="entry name" value="OmpA-like domain"/>
    <property type="match status" value="1"/>
</dbReference>
<feature type="coiled-coil region" evidence="2">
    <location>
        <begin position="137"/>
        <end position="181"/>
    </location>
</feature>
<feature type="coiled-coil region" evidence="2">
    <location>
        <begin position="28"/>
        <end position="111"/>
    </location>
</feature>
<dbReference type="RefSeq" id="WP_200507745.1">
    <property type="nucleotide sequence ID" value="NZ_JAEHFX010000012.1"/>
</dbReference>
<feature type="domain" description="OmpA-like" evidence="3">
    <location>
        <begin position="197"/>
        <end position="320"/>
    </location>
</feature>
<keyword evidence="2" id="KW-0175">Coiled coil</keyword>
<protein>
    <submittedName>
        <fullName evidence="4">OmpA family protein</fullName>
    </submittedName>
</protein>
<dbReference type="PROSITE" id="PS51123">
    <property type="entry name" value="OMPA_2"/>
    <property type="match status" value="1"/>
</dbReference>
<evidence type="ECO:0000256" key="2">
    <source>
        <dbReference type="SAM" id="Coils"/>
    </source>
</evidence>
<dbReference type="CDD" id="cd07185">
    <property type="entry name" value="OmpA_C-like"/>
    <property type="match status" value="1"/>
</dbReference>
<comment type="caution">
    <text evidence="4">The sequence shown here is derived from an EMBL/GenBank/DDBJ whole genome shotgun (WGS) entry which is preliminary data.</text>
</comment>
<evidence type="ECO:0000313" key="4">
    <source>
        <dbReference type="EMBL" id="MBK0404850.1"/>
    </source>
</evidence>
<dbReference type="PANTHER" id="PTHR30329">
    <property type="entry name" value="STATOR ELEMENT OF FLAGELLAR MOTOR COMPLEX"/>
    <property type="match status" value="1"/>
</dbReference>
<dbReference type="PROSITE" id="PS51257">
    <property type="entry name" value="PROKAR_LIPOPROTEIN"/>
    <property type="match status" value="1"/>
</dbReference>
<dbReference type="Pfam" id="PF00691">
    <property type="entry name" value="OmpA"/>
    <property type="match status" value="1"/>
</dbReference>